<keyword evidence="4 6" id="KW-0132">Cell division</keyword>
<dbReference type="InterPro" id="IPR008280">
    <property type="entry name" value="Tub_FtsZ_C"/>
</dbReference>
<proteinExistence type="inferred from homology"/>
<dbReference type="PROSITE" id="PS01134">
    <property type="entry name" value="FTSZ_1"/>
    <property type="match status" value="1"/>
</dbReference>
<dbReference type="InterPro" id="IPR000158">
    <property type="entry name" value="Cell_div_FtsZ"/>
</dbReference>
<keyword evidence="4 6" id="KW-0131">Cell cycle</keyword>
<dbReference type="Proteomes" id="UP001569414">
    <property type="component" value="Unassembled WGS sequence"/>
</dbReference>
<comment type="function">
    <text evidence="4 6">Essential cell division protein that forms a contractile ring structure (Z ring) at the future cell division site. The regulation of the ring assembly controls the timing and the location of cell division. One of the functions of the FtsZ ring is to recruit other cell division proteins to the septum to produce a new cell wall between the dividing cells. Binds GTP and shows GTPase activity.</text>
</comment>
<dbReference type="SUPFAM" id="SSF55307">
    <property type="entry name" value="Tubulin C-terminal domain-like"/>
    <property type="match status" value="1"/>
</dbReference>
<feature type="domain" description="Tubulin/FtsZ GTPase" evidence="8">
    <location>
        <begin position="13"/>
        <end position="205"/>
    </location>
</feature>
<dbReference type="InterPro" id="IPR037103">
    <property type="entry name" value="Tubulin/FtsZ-like_C"/>
</dbReference>
<dbReference type="EMBL" id="JBGMEL010000007">
    <property type="protein sequence ID" value="MFA0790640.1"/>
    <property type="molecule type" value="Genomic_DNA"/>
</dbReference>
<feature type="compositionally biased region" description="Basic and acidic residues" evidence="7">
    <location>
        <begin position="336"/>
        <end position="365"/>
    </location>
</feature>
<dbReference type="Gene3D" id="3.30.1330.20">
    <property type="entry name" value="Tubulin/FtsZ, C-terminal domain"/>
    <property type="match status" value="1"/>
</dbReference>
<feature type="binding site" evidence="4">
    <location>
        <position position="139"/>
    </location>
    <ligand>
        <name>GTP</name>
        <dbReference type="ChEBI" id="CHEBI:37565"/>
    </ligand>
</feature>
<evidence type="ECO:0000256" key="1">
    <source>
        <dbReference type="ARBA" id="ARBA00009690"/>
    </source>
</evidence>
<evidence type="ECO:0000256" key="2">
    <source>
        <dbReference type="ARBA" id="ARBA00022741"/>
    </source>
</evidence>
<dbReference type="Gene3D" id="3.40.50.1440">
    <property type="entry name" value="Tubulin/FtsZ, GTPase domain"/>
    <property type="match status" value="1"/>
</dbReference>
<evidence type="ECO:0000256" key="3">
    <source>
        <dbReference type="ARBA" id="ARBA00023134"/>
    </source>
</evidence>
<dbReference type="SMART" id="SM00864">
    <property type="entry name" value="Tubulin"/>
    <property type="match status" value="1"/>
</dbReference>
<feature type="domain" description="Tubulin/FtsZ 2-layer sandwich" evidence="9">
    <location>
        <begin position="207"/>
        <end position="331"/>
    </location>
</feature>
<dbReference type="PANTHER" id="PTHR30314">
    <property type="entry name" value="CELL DIVISION PROTEIN FTSZ-RELATED"/>
    <property type="match status" value="1"/>
</dbReference>
<dbReference type="SMART" id="SM00865">
    <property type="entry name" value="Tubulin_C"/>
    <property type="match status" value="1"/>
</dbReference>
<name>A0ABV4NMS9_9GAMM</name>
<dbReference type="Pfam" id="PF00091">
    <property type="entry name" value="Tubulin"/>
    <property type="match status" value="1"/>
</dbReference>
<dbReference type="CDD" id="cd02201">
    <property type="entry name" value="FtsZ_type1"/>
    <property type="match status" value="1"/>
</dbReference>
<evidence type="ECO:0000256" key="7">
    <source>
        <dbReference type="SAM" id="MobiDB-lite"/>
    </source>
</evidence>
<dbReference type="Pfam" id="PF12327">
    <property type="entry name" value="FtsZ_C"/>
    <property type="match status" value="1"/>
</dbReference>
<evidence type="ECO:0000259" key="9">
    <source>
        <dbReference type="SMART" id="SM00865"/>
    </source>
</evidence>
<evidence type="ECO:0000256" key="5">
    <source>
        <dbReference type="NCBIfam" id="TIGR00065"/>
    </source>
</evidence>
<keyword evidence="11" id="KW-1185">Reference proteome</keyword>
<dbReference type="RefSeq" id="WP_299582696.1">
    <property type="nucleotide sequence ID" value="NZ_JBGMEL010000007.1"/>
</dbReference>
<feature type="binding site" evidence="4">
    <location>
        <begin position="21"/>
        <end position="25"/>
    </location>
    <ligand>
        <name>GTP</name>
        <dbReference type="ChEBI" id="CHEBI:37565"/>
    </ligand>
</feature>
<evidence type="ECO:0000256" key="4">
    <source>
        <dbReference type="HAMAP-Rule" id="MF_00909"/>
    </source>
</evidence>
<comment type="subunit">
    <text evidence="4">Homodimer. Polymerizes to form a dynamic ring structure in a strictly GTP-dependent manner. Interacts directly with several other division proteins.</text>
</comment>
<dbReference type="PANTHER" id="PTHR30314:SF3">
    <property type="entry name" value="MITOCHONDRIAL DIVISION PROTEIN FSZA"/>
    <property type="match status" value="1"/>
</dbReference>
<feature type="compositionally biased region" description="Basic and acidic residues" evidence="7">
    <location>
        <begin position="375"/>
        <end position="389"/>
    </location>
</feature>
<comment type="subcellular location">
    <subcellularLocation>
        <location evidence="4">Cytoplasm</location>
    </subcellularLocation>
    <text evidence="4">Assembles at midcell at the inner surface of the cytoplasmic membrane.</text>
</comment>
<dbReference type="GO" id="GO:0051301">
    <property type="term" value="P:cell division"/>
    <property type="evidence" value="ECO:0007669"/>
    <property type="project" value="UniProtKB-KW"/>
</dbReference>
<keyword evidence="4" id="KW-0963">Cytoplasm</keyword>
<evidence type="ECO:0000313" key="11">
    <source>
        <dbReference type="Proteomes" id="UP001569414"/>
    </source>
</evidence>
<accession>A0ABV4NMS9</accession>
<comment type="similarity">
    <text evidence="1 4 6">Belongs to the FtsZ family.</text>
</comment>
<evidence type="ECO:0000313" key="10">
    <source>
        <dbReference type="EMBL" id="MFA0790640.1"/>
    </source>
</evidence>
<dbReference type="NCBIfam" id="TIGR00065">
    <property type="entry name" value="ftsZ"/>
    <property type="match status" value="1"/>
</dbReference>
<dbReference type="InterPro" id="IPR024757">
    <property type="entry name" value="FtsZ_C"/>
</dbReference>
<feature type="binding site" evidence="4">
    <location>
        <begin position="108"/>
        <end position="110"/>
    </location>
    <ligand>
        <name>GTP</name>
        <dbReference type="ChEBI" id="CHEBI:37565"/>
    </ligand>
</feature>
<evidence type="ECO:0000256" key="6">
    <source>
        <dbReference type="RuleBase" id="RU000631"/>
    </source>
</evidence>
<dbReference type="InterPro" id="IPR018316">
    <property type="entry name" value="Tubulin/FtsZ_2-layer-sand-dom"/>
</dbReference>
<feature type="region of interest" description="Disordered" evidence="7">
    <location>
        <begin position="324"/>
        <end position="401"/>
    </location>
</feature>
<evidence type="ECO:0000259" key="8">
    <source>
        <dbReference type="SMART" id="SM00864"/>
    </source>
</evidence>
<feature type="binding site" evidence="4">
    <location>
        <position position="187"/>
    </location>
    <ligand>
        <name>GTP</name>
        <dbReference type="ChEBI" id="CHEBI:37565"/>
    </ligand>
</feature>
<sequence length="416" mass="44214">MFELVDSVQDKPVIKVIGVGGGGGNAVKHMIVSDVEGVDFICANTDAQALKDVEAQTILQLGNTITRGLGAGANPDIGRESALEDRDRIAEVLSGADMVFITAGMGGGTGTGGAPIVAEIAKELGILTVAVVTRPFKIEGRKRTVVAEEGILELRDKVDSLITIPNDRLLEVLGSKITMKSAYKEADNVLLGAVQGIADLMIRPGIMNVDFADVRTVMSEMGMAMMGSGSAIGENRAREAAEKAVRSPLLDNVNLAGARGILVNIITGSEESGCQELTLGEYSEVGEIVQEIASDEATVVIGTAVDDKLGDEMRVTVVAAGLGEGTPTARPAKVVDNTRRPESRDMREPRETREARDMREMRESHGAAGLVSRENTADPRPRVDVERPKRPAPTLNSADADMEYLDIPAFLRRQAD</sequence>
<reference evidence="10 11" key="1">
    <citation type="submission" date="2024-08" db="EMBL/GenBank/DDBJ databases">
        <authorList>
            <person name="Ishaq N."/>
        </authorList>
    </citation>
    <scope>NUCLEOTIDE SEQUENCE [LARGE SCALE GENOMIC DNA]</scope>
    <source>
        <strain evidence="10 11">JCM 30400</strain>
    </source>
</reference>
<dbReference type="HAMAP" id="MF_00909">
    <property type="entry name" value="FtsZ"/>
    <property type="match status" value="1"/>
</dbReference>
<dbReference type="InterPro" id="IPR020805">
    <property type="entry name" value="Cell_div_FtsZ_CS"/>
</dbReference>
<keyword evidence="2 4" id="KW-0547">Nucleotide-binding</keyword>
<keyword evidence="3 4" id="KW-0342">GTP-binding</keyword>
<gene>
    <name evidence="4 10" type="primary">ftsZ</name>
    <name evidence="10" type="ORF">ACCI51_08770</name>
</gene>
<dbReference type="SUPFAM" id="SSF52490">
    <property type="entry name" value="Tubulin nucleotide-binding domain-like"/>
    <property type="match status" value="1"/>
</dbReference>
<dbReference type="InterPro" id="IPR036525">
    <property type="entry name" value="Tubulin/FtsZ_GTPase_sf"/>
</dbReference>
<keyword evidence="4 6" id="KW-0717">Septation</keyword>
<dbReference type="InterPro" id="IPR045061">
    <property type="entry name" value="FtsZ/CetZ"/>
</dbReference>
<dbReference type="PRINTS" id="PR00423">
    <property type="entry name" value="CELLDVISFTSZ"/>
</dbReference>
<comment type="caution">
    <text evidence="10">The sequence shown here is derived from an EMBL/GenBank/DDBJ whole genome shotgun (WGS) entry which is preliminary data.</text>
</comment>
<feature type="binding site" evidence="4">
    <location>
        <position position="143"/>
    </location>
    <ligand>
        <name>GTP</name>
        <dbReference type="ChEBI" id="CHEBI:37565"/>
    </ligand>
</feature>
<dbReference type="PROSITE" id="PS01135">
    <property type="entry name" value="FTSZ_2"/>
    <property type="match status" value="1"/>
</dbReference>
<organism evidence="10 11">
    <name type="scientific">Microbulbifer echini</name>
    <dbReference type="NCBI Taxonomy" id="1529067"/>
    <lineage>
        <taxon>Bacteria</taxon>
        <taxon>Pseudomonadati</taxon>
        <taxon>Pseudomonadota</taxon>
        <taxon>Gammaproteobacteria</taxon>
        <taxon>Cellvibrionales</taxon>
        <taxon>Microbulbiferaceae</taxon>
        <taxon>Microbulbifer</taxon>
    </lineage>
</organism>
<dbReference type="InterPro" id="IPR003008">
    <property type="entry name" value="Tubulin_FtsZ_GTPase"/>
</dbReference>
<protein>
    <recommendedName>
        <fullName evidence="4 5">Cell division protein FtsZ</fullName>
    </recommendedName>
</protein>